<dbReference type="Gene3D" id="1.20.1560.10">
    <property type="entry name" value="ABC transporter type 1, transmembrane domain"/>
    <property type="match status" value="1"/>
</dbReference>
<dbReference type="Proteomes" id="UP000694867">
    <property type="component" value="Unplaced"/>
</dbReference>
<sequence>MLSKLILHPCGSLLPRCASRVQLFGVNALHRRAWKPRFRQSSTKANTSSEVRRIFSYIGPEKKTLIAAIGLLGVSSFATLVFPFIIGRTIDTINQSATKAKMMENLNFIVAAVGGIVVIGGAANYGRVYLINIASQRITNRIRSAAHSAILKQETAFFDTQKTGELLSRLSSDAAQMGNSLTQNVSDGLRSLLAILGGTGMMVYTSPQLSLVGLSIVPPVAAFAIVYSKKLKKVASNVQSKEALSNGVAEEQFSNIRTVRMFTKESQEIERYSDTLKLVLDARSEEARKRAIFFGTTGATGNIIITSVLYYGGVLMADGLITVGSLSSFLIYAAYVGISMSGLSTFISETMKAIGASQKIWTLIDRQPSVPLNSGKTLENVVGCIDFRGVDFRYPTRDANILSELELRIPAGKVTAVVGPSGSGKSTLAGLILRFYDPSAGAVFLDGLDITEVNPTSLRSHIGVVSQEPVLFSTTIAQNVAYGSLKPVSSADIEDALRQANALDFVRDFPSALDTMVGERGIMLSGGQKQRIAIARAILRNPRILILDEATSSLDSISERQIQEFLEQFAAGRTVIVIAHRLSTIRRADNIVVLKGGRIVEEGLFEDLLKIENGVFSDLVNHQMRHNDV</sequence>
<evidence type="ECO:0000313" key="11">
    <source>
        <dbReference type="Proteomes" id="UP000694867"/>
    </source>
</evidence>
<evidence type="ECO:0000256" key="1">
    <source>
        <dbReference type="ARBA" id="ARBA00004141"/>
    </source>
</evidence>
<reference evidence="12" key="1">
    <citation type="submission" date="2025-08" db="UniProtKB">
        <authorList>
            <consortium name="RefSeq"/>
        </authorList>
    </citation>
    <scope>IDENTIFICATION</scope>
</reference>
<dbReference type="InterPro" id="IPR036640">
    <property type="entry name" value="ABC1_TM_sf"/>
</dbReference>
<dbReference type="AlphaFoldDB" id="A0AAJ6QM13"/>
<dbReference type="PROSITE" id="PS50893">
    <property type="entry name" value="ABC_TRANSPORTER_2"/>
    <property type="match status" value="1"/>
</dbReference>
<dbReference type="InterPro" id="IPR027417">
    <property type="entry name" value="P-loop_NTPase"/>
</dbReference>
<dbReference type="InterPro" id="IPR003439">
    <property type="entry name" value="ABC_transporter-like_ATP-bd"/>
</dbReference>
<keyword evidence="3 8" id="KW-0812">Transmembrane</keyword>
<dbReference type="InterPro" id="IPR003593">
    <property type="entry name" value="AAA+_ATPase"/>
</dbReference>
<organism evidence="11 12">
    <name type="scientific">Galendromus occidentalis</name>
    <name type="common">western predatory mite</name>
    <dbReference type="NCBI Taxonomy" id="34638"/>
    <lineage>
        <taxon>Eukaryota</taxon>
        <taxon>Metazoa</taxon>
        <taxon>Ecdysozoa</taxon>
        <taxon>Arthropoda</taxon>
        <taxon>Chelicerata</taxon>
        <taxon>Arachnida</taxon>
        <taxon>Acari</taxon>
        <taxon>Parasitiformes</taxon>
        <taxon>Mesostigmata</taxon>
        <taxon>Gamasina</taxon>
        <taxon>Phytoseioidea</taxon>
        <taxon>Phytoseiidae</taxon>
        <taxon>Typhlodrominae</taxon>
        <taxon>Galendromus</taxon>
    </lineage>
</organism>
<dbReference type="PROSITE" id="PS00211">
    <property type="entry name" value="ABC_TRANSPORTER_1"/>
    <property type="match status" value="1"/>
</dbReference>
<feature type="domain" description="ABC transmembrane type-1" evidence="10">
    <location>
        <begin position="66"/>
        <end position="352"/>
    </location>
</feature>
<keyword evidence="4" id="KW-0547">Nucleotide-binding</keyword>
<keyword evidence="2" id="KW-0813">Transport</keyword>
<dbReference type="InterPro" id="IPR039421">
    <property type="entry name" value="Type_1_exporter"/>
</dbReference>
<dbReference type="FunFam" id="3.40.50.300:FF:000218">
    <property type="entry name" value="Multidrug ABC transporter ATP-binding protein"/>
    <property type="match status" value="1"/>
</dbReference>
<evidence type="ECO:0000256" key="4">
    <source>
        <dbReference type="ARBA" id="ARBA00022741"/>
    </source>
</evidence>
<dbReference type="FunFam" id="1.20.1560.10:FF:000058">
    <property type="entry name" value="ABC transporter B family member 25"/>
    <property type="match status" value="1"/>
</dbReference>
<evidence type="ECO:0000256" key="8">
    <source>
        <dbReference type="SAM" id="Phobius"/>
    </source>
</evidence>
<feature type="transmembrane region" description="Helical" evidence="8">
    <location>
        <begin position="65"/>
        <end position="86"/>
    </location>
</feature>
<evidence type="ECO:0000259" key="10">
    <source>
        <dbReference type="PROSITE" id="PS50929"/>
    </source>
</evidence>
<dbReference type="KEGG" id="goe:100901945"/>
<evidence type="ECO:0000256" key="3">
    <source>
        <dbReference type="ARBA" id="ARBA00022692"/>
    </source>
</evidence>
<protein>
    <submittedName>
        <fullName evidence="12">ATP-binding cassette sub-family B member 10, mitochondrial</fullName>
    </submittedName>
</protein>
<dbReference type="Gene3D" id="3.40.50.300">
    <property type="entry name" value="P-loop containing nucleotide triphosphate hydrolases"/>
    <property type="match status" value="1"/>
</dbReference>
<dbReference type="RefSeq" id="XP_003737308.1">
    <property type="nucleotide sequence ID" value="XM_003737260.2"/>
</dbReference>
<dbReference type="PANTHER" id="PTHR43394">
    <property type="entry name" value="ATP-DEPENDENT PERMEASE MDL1, MITOCHONDRIAL"/>
    <property type="match status" value="1"/>
</dbReference>
<dbReference type="PIRSF" id="PIRSF002773">
    <property type="entry name" value="ABC_prm/ATPase_B"/>
    <property type="match status" value="1"/>
</dbReference>
<keyword evidence="6 8" id="KW-1133">Transmembrane helix</keyword>
<dbReference type="PROSITE" id="PS50929">
    <property type="entry name" value="ABC_TM1F"/>
    <property type="match status" value="1"/>
</dbReference>
<keyword evidence="5 12" id="KW-0067">ATP-binding</keyword>
<keyword evidence="11" id="KW-1185">Reference proteome</keyword>
<feature type="transmembrane region" description="Helical" evidence="8">
    <location>
        <begin position="291"/>
        <end position="313"/>
    </location>
</feature>
<dbReference type="GeneID" id="100901945"/>
<evidence type="ECO:0000259" key="9">
    <source>
        <dbReference type="PROSITE" id="PS50893"/>
    </source>
</evidence>
<dbReference type="PANTHER" id="PTHR43394:SF1">
    <property type="entry name" value="ATP-BINDING CASSETTE SUB-FAMILY B MEMBER 10, MITOCHONDRIAL"/>
    <property type="match status" value="1"/>
</dbReference>
<dbReference type="SUPFAM" id="SSF52540">
    <property type="entry name" value="P-loop containing nucleoside triphosphate hydrolases"/>
    <property type="match status" value="1"/>
</dbReference>
<feature type="transmembrane region" description="Helical" evidence="8">
    <location>
        <begin position="106"/>
        <end position="125"/>
    </location>
</feature>
<dbReference type="GO" id="GO:0005524">
    <property type="term" value="F:ATP binding"/>
    <property type="evidence" value="ECO:0007669"/>
    <property type="project" value="UniProtKB-KW"/>
</dbReference>
<feature type="domain" description="ABC transporter" evidence="9">
    <location>
        <begin position="385"/>
        <end position="621"/>
    </location>
</feature>
<dbReference type="InterPro" id="IPR017871">
    <property type="entry name" value="ABC_transporter-like_CS"/>
</dbReference>
<dbReference type="SMART" id="SM00382">
    <property type="entry name" value="AAA"/>
    <property type="match status" value="1"/>
</dbReference>
<dbReference type="Pfam" id="PF00664">
    <property type="entry name" value="ABC_membrane"/>
    <property type="match status" value="1"/>
</dbReference>
<dbReference type="GO" id="GO:0005743">
    <property type="term" value="C:mitochondrial inner membrane"/>
    <property type="evidence" value="ECO:0007669"/>
    <property type="project" value="TreeGrafter"/>
</dbReference>
<evidence type="ECO:0000256" key="7">
    <source>
        <dbReference type="ARBA" id="ARBA00023136"/>
    </source>
</evidence>
<name>A0AAJ6QM13_9ACAR</name>
<dbReference type="GO" id="GO:0015421">
    <property type="term" value="F:ABC-type oligopeptide transporter activity"/>
    <property type="evidence" value="ECO:0007669"/>
    <property type="project" value="TreeGrafter"/>
</dbReference>
<accession>A0AAJ6QM13</accession>
<feature type="transmembrane region" description="Helical" evidence="8">
    <location>
        <begin position="209"/>
        <end position="227"/>
    </location>
</feature>
<dbReference type="CDD" id="cd18573">
    <property type="entry name" value="ABC_6TM_ABCB10_like"/>
    <property type="match status" value="1"/>
</dbReference>
<dbReference type="GO" id="GO:0016887">
    <property type="term" value="F:ATP hydrolysis activity"/>
    <property type="evidence" value="ECO:0007669"/>
    <property type="project" value="InterPro"/>
</dbReference>
<dbReference type="SUPFAM" id="SSF90123">
    <property type="entry name" value="ABC transporter transmembrane region"/>
    <property type="match status" value="1"/>
</dbReference>
<dbReference type="GO" id="GO:0090374">
    <property type="term" value="P:oligopeptide export from mitochondrion"/>
    <property type="evidence" value="ECO:0007669"/>
    <property type="project" value="TreeGrafter"/>
</dbReference>
<evidence type="ECO:0000256" key="5">
    <source>
        <dbReference type="ARBA" id="ARBA00022840"/>
    </source>
</evidence>
<dbReference type="InterPro" id="IPR011527">
    <property type="entry name" value="ABC1_TM_dom"/>
</dbReference>
<evidence type="ECO:0000313" key="12">
    <source>
        <dbReference type="RefSeq" id="XP_003737308.1"/>
    </source>
</evidence>
<gene>
    <name evidence="12" type="primary">LOC100901945</name>
</gene>
<comment type="subcellular location">
    <subcellularLocation>
        <location evidence="1">Membrane</location>
        <topology evidence="1">Multi-pass membrane protein</topology>
    </subcellularLocation>
</comment>
<evidence type="ECO:0000256" key="6">
    <source>
        <dbReference type="ARBA" id="ARBA00022989"/>
    </source>
</evidence>
<keyword evidence="7 8" id="KW-0472">Membrane</keyword>
<evidence type="ECO:0000256" key="2">
    <source>
        <dbReference type="ARBA" id="ARBA00022448"/>
    </source>
</evidence>
<dbReference type="Pfam" id="PF00005">
    <property type="entry name" value="ABC_tran"/>
    <property type="match status" value="1"/>
</dbReference>
<proteinExistence type="predicted"/>